<dbReference type="Proteomes" id="UP000663879">
    <property type="component" value="Unassembled WGS sequence"/>
</dbReference>
<keyword evidence="2" id="KW-1185">Reference proteome</keyword>
<accession>A0A813XQS9</accession>
<proteinExistence type="predicted"/>
<dbReference type="EMBL" id="CAJNOC010001544">
    <property type="protein sequence ID" value="CAF0873377.1"/>
    <property type="molecule type" value="Genomic_DNA"/>
</dbReference>
<dbReference type="AlphaFoldDB" id="A0A813XQS9"/>
<protein>
    <submittedName>
        <fullName evidence="1">Uncharacterized protein</fullName>
    </submittedName>
</protein>
<reference evidence="1" key="1">
    <citation type="submission" date="2021-02" db="EMBL/GenBank/DDBJ databases">
        <authorList>
            <person name="Nowell W R."/>
        </authorList>
    </citation>
    <scope>NUCLEOTIDE SEQUENCE</scope>
    <source>
        <strain evidence="1">Ploen Becks lab</strain>
    </source>
</reference>
<dbReference type="Gene3D" id="1.20.5.340">
    <property type="match status" value="1"/>
</dbReference>
<organism evidence="1 2">
    <name type="scientific">Brachionus calyciflorus</name>
    <dbReference type="NCBI Taxonomy" id="104777"/>
    <lineage>
        <taxon>Eukaryota</taxon>
        <taxon>Metazoa</taxon>
        <taxon>Spiralia</taxon>
        <taxon>Gnathifera</taxon>
        <taxon>Rotifera</taxon>
        <taxon>Eurotatoria</taxon>
        <taxon>Monogononta</taxon>
        <taxon>Pseudotrocha</taxon>
        <taxon>Ploima</taxon>
        <taxon>Brachionidae</taxon>
        <taxon>Brachionus</taxon>
    </lineage>
</organism>
<sequence>MLGEGLIKILEKIDVFINKRFEEKIEEFNFKINSLDERITTNYNKISGLEELVIANNSINSSLDQRINSVNTKIGNLEDTVCEVSTKICNLGNLVSANTSDIKKITKDLGKTHEKLDLVSDNVNNGFETIKNLLLSQSNKN</sequence>
<evidence type="ECO:0000313" key="1">
    <source>
        <dbReference type="EMBL" id="CAF0873377.1"/>
    </source>
</evidence>
<comment type="caution">
    <text evidence="1">The sequence shown here is derived from an EMBL/GenBank/DDBJ whole genome shotgun (WGS) entry which is preliminary data.</text>
</comment>
<evidence type="ECO:0000313" key="2">
    <source>
        <dbReference type="Proteomes" id="UP000663879"/>
    </source>
</evidence>
<name>A0A813XQS9_9BILA</name>
<gene>
    <name evidence="1" type="ORF">OXX778_LOCUS10044</name>
</gene>